<dbReference type="AlphaFoldDB" id="A0A512AUB9"/>
<dbReference type="OrthoDB" id="877329at2"/>
<name>A0A512AUB9_9BACT</name>
<sequence length="290" mass="32259">MRLQPAFFLLLLTYVGLFLAGCDAPEPRTRLLFATGTGLIAGNQSVTGGNIVSTSVYAETGSGNALKNFRITCTYDNGPDSLIYLDSTLNAPEFGMFFTFATRNVPGKETWAFTISDEKNAVYRRKYTLTTTSSNIPRQPFYTYSSYFYQKSAVENLRYFSLHDGTTYPGYAVQNNPVIKAKVDFYFKQQTDESISLQAMPGSGIRFRATALSPADFSDTRTEEALVNAFATSNAALVEELPDLKKNQLLAFKTGSKSGLIRITSFDKAFDAQLKDSVLVRMRYEVKTQK</sequence>
<reference evidence="1 2" key="1">
    <citation type="submission" date="2019-07" db="EMBL/GenBank/DDBJ databases">
        <title>Whole genome shotgun sequence of Adhaeribacter aerolatus NBRC 106133.</title>
        <authorList>
            <person name="Hosoyama A."/>
            <person name="Uohara A."/>
            <person name="Ohji S."/>
            <person name="Ichikawa N."/>
        </authorList>
    </citation>
    <scope>NUCLEOTIDE SEQUENCE [LARGE SCALE GENOMIC DNA]</scope>
    <source>
        <strain evidence="1 2">NBRC 106133</strain>
    </source>
</reference>
<protein>
    <submittedName>
        <fullName evidence="1">Uncharacterized protein</fullName>
    </submittedName>
</protein>
<dbReference type="PROSITE" id="PS51257">
    <property type="entry name" value="PROKAR_LIPOPROTEIN"/>
    <property type="match status" value="1"/>
</dbReference>
<proteinExistence type="predicted"/>
<gene>
    <name evidence="1" type="ORF">AAE02nite_09760</name>
</gene>
<organism evidence="1 2">
    <name type="scientific">Adhaeribacter aerolatus</name>
    <dbReference type="NCBI Taxonomy" id="670289"/>
    <lineage>
        <taxon>Bacteria</taxon>
        <taxon>Pseudomonadati</taxon>
        <taxon>Bacteroidota</taxon>
        <taxon>Cytophagia</taxon>
        <taxon>Cytophagales</taxon>
        <taxon>Hymenobacteraceae</taxon>
        <taxon>Adhaeribacter</taxon>
    </lineage>
</organism>
<evidence type="ECO:0000313" key="1">
    <source>
        <dbReference type="EMBL" id="GEO03312.1"/>
    </source>
</evidence>
<comment type="caution">
    <text evidence="1">The sequence shown here is derived from an EMBL/GenBank/DDBJ whole genome shotgun (WGS) entry which is preliminary data.</text>
</comment>
<dbReference type="Proteomes" id="UP000321532">
    <property type="component" value="Unassembled WGS sequence"/>
</dbReference>
<dbReference type="EMBL" id="BJYS01000005">
    <property type="protein sequence ID" value="GEO03312.1"/>
    <property type="molecule type" value="Genomic_DNA"/>
</dbReference>
<keyword evidence="2" id="KW-1185">Reference proteome</keyword>
<dbReference type="RefSeq" id="WP_146895509.1">
    <property type="nucleotide sequence ID" value="NZ_BJYS01000005.1"/>
</dbReference>
<evidence type="ECO:0000313" key="2">
    <source>
        <dbReference type="Proteomes" id="UP000321532"/>
    </source>
</evidence>
<accession>A0A512AUB9</accession>